<proteinExistence type="predicted"/>
<dbReference type="InterPro" id="IPR009078">
    <property type="entry name" value="Ferritin-like_SF"/>
</dbReference>
<dbReference type="Gene3D" id="1.20.1260.10">
    <property type="match status" value="1"/>
</dbReference>
<accession>A0A6J6NCX0</accession>
<organism evidence="1">
    <name type="scientific">freshwater metagenome</name>
    <dbReference type="NCBI Taxonomy" id="449393"/>
    <lineage>
        <taxon>unclassified sequences</taxon>
        <taxon>metagenomes</taxon>
        <taxon>ecological metagenomes</taxon>
    </lineage>
</organism>
<dbReference type="PROSITE" id="PS51318">
    <property type="entry name" value="TAT"/>
    <property type="match status" value="1"/>
</dbReference>
<dbReference type="SUPFAM" id="SSF47240">
    <property type="entry name" value="Ferritin-like"/>
    <property type="match status" value="1"/>
</dbReference>
<name>A0A6J6NCX0_9ZZZZ</name>
<reference evidence="1" key="1">
    <citation type="submission" date="2020-05" db="EMBL/GenBank/DDBJ databases">
        <authorList>
            <person name="Chiriac C."/>
            <person name="Salcher M."/>
            <person name="Ghai R."/>
            <person name="Kavagutti S V."/>
        </authorList>
    </citation>
    <scope>NUCLEOTIDE SEQUENCE</scope>
</reference>
<dbReference type="EMBL" id="CAEZXP010000001">
    <property type="protein sequence ID" value="CAB4684059.1"/>
    <property type="molecule type" value="Genomic_DNA"/>
</dbReference>
<dbReference type="InterPro" id="IPR006311">
    <property type="entry name" value="TAT_signal"/>
</dbReference>
<dbReference type="InterPro" id="IPR012347">
    <property type="entry name" value="Ferritin-like"/>
</dbReference>
<dbReference type="AlphaFoldDB" id="A0A6J6NCX0"/>
<sequence>MSDLLTLEALDVDGAIRETADAAGHSRGAFLTKAGTGIGALIAGGALLGALPEIASAGVSSGDIKILNYALTLEYLEASFYAEAVKKGALTGETKAFAKVVAGHEAAHVTALKGTLGAKAVARPKFDFADTTSSQAKFQATSEVLEYTGVSAYLGQVGHIKSGAVLAAAGSILPVEAWHAAWIADIRRHGGAPHPAPVAFAAGKTMAQILAAVKATGFIVV</sequence>
<gene>
    <name evidence="1" type="ORF">UFOPK2399_00155</name>
</gene>
<dbReference type="PANTHER" id="PTHR31694">
    <property type="entry name" value="DESICCATION-LIKE PROTEIN"/>
    <property type="match status" value="1"/>
</dbReference>
<protein>
    <submittedName>
        <fullName evidence="1">Unannotated protein</fullName>
    </submittedName>
</protein>
<dbReference type="InterPro" id="IPR052965">
    <property type="entry name" value="Pigment-catalase-like"/>
</dbReference>
<dbReference type="Pfam" id="PF13668">
    <property type="entry name" value="Ferritin_2"/>
    <property type="match status" value="1"/>
</dbReference>
<evidence type="ECO:0000313" key="1">
    <source>
        <dbReference type="EMBL" id="CAB4684059.1"/>
    </source>
</evidence>
<dbReference type="PANTHER" id="PTHR31694:SF26">
    <property type="entry name" value="OS05G0151100 PROTEIN"/>
    <property type="match status" value="1"/>
</dbReference>